<feature type="region of interest" description="Disordered" evidence="2">
    <location>
        <begin position="519"/>
        <end position="595"/>
    </location>
</feature>
<sequence>MDLAREIEDTQRRQSDTLQHIVKRLRALELMPSAGADAAQGSDGSAVGHDEPWDAASAEALMQTYETQQAAGGAPTAYRASGAYQGASHQEPSSQQETSQQETSQQDWLGQPFHDVTQRIKRTLSDLKPGTTIALLEERLDHFQHHINLALEDVVRRADLEGLRRIEEHVSDLGHQLQHLERHVQRLDGIEADVRQVMDQVSDERLAKLLDYNARFAADLDAVAMRAAEEVHARLGQENHEAHARRHQELTALIEASLQDRRHTNTEASALVQDLNGHVTAQADRYNEIKALLEDTRREQRQSEQTALGMLDTLQQALVRVLDRMDTFEQQHLPPQPAPAFAEEPQPAASFHNPQTQIAEIERHFSAQRAAPEMPADTRFADYSPAHAMDEIAPAEVPASYVSAAGDTQHPDEDNHSTIERLRRDFVADARRAKMKAAANRAEAMSERSQPAWQFEDEKPAPSGVGRHAILGGASRLFGSSPKLIAGVLALVVAINGGLLLLTRKDSSVPAVPEISVPGAIEHGADAPPSDSTGTGQRSALDDLDTDFAGYGRQQQDTGLSGDHRVTPYGGLDDVLNPPQLDPTGDTASAPPGTTIVSSAVTQHEEAVAGVYEQQVLAGLSGQLGTIASKQTPGAMLPEKTGRIIDPVSPVAAHGTIPAPSAGVSRSHDGALDLPPATVGPLSLRLAAANGDASAQFEVGARLAEGKGTSQNFVEAARWYQLSAAKGFAQSQYRLGTLYERGLGVKKDLARARVWYGRAAEQGNVKAMHNLAVIVAGDQNAPDYKTAMHWFSEAAEHGLADSQFNLGVLYENGLGVAADRVAAYTWYALAAMGGDADAGGLRDALKAKMSAGELKKAEQQVNTFKPRMPARLANDALAAGEDWKRRAESGT</sequence>
<evidence type="ECO:0000256" key="2">
    <source>
        <dbReference type="SAM" id="MobiDB-lite"/>
    </source>
</evidence>
<name>V5SIA7_9HYPH</name>
<dbReference type="InterPro" id="IPR050767">
    <property type="entry name" value="Sel1_AlgK"/>
</dbReference>
<evidence type="ECO:0000313" key="4">
    <source>
        <dbReference type="Proteomes" id="UP000018542"/>
    </source>
</evidence>
<feature type="region of interest" description="Disordered" evidence="2">
    <location>
        <begin position="34"/>
        <end position="53"/>
    </location>
</feature>
<feature type="coiled-coil region" evidence="1">
    <location>
        <begin position="286"/>
        <end position="331"/>
    </location>
</feature>
<feature type="compositionally biased region" description="Low complexity" evidence="2">
    <location>
        <begin position="34"/>
        <end position="46"/>
    </location>
</feature>
<gene>
    <name evidence="3" type="ORF">W911_00120</name>
</gene>
<keyword evidence="1" id="KW-0175">Coiled coil</keyword>
<dbReference type="SUPFAM" id="SSF81901">
    <property type="entry name" value="HCP-like"/>
    <property type="match status" value="1"/>
</dbReference>
<dbReference type="PANTHER" id="PTHR11102:SF160">
    <property type="entry name" value="ERAD-ASSOCIATED E3 UBIQUITIN-PROTEIN LIGASE COMPONENT HRD3"/>
    <property type="match status" value="1"/>
</dbReference>
<organism evidence="3 4">
    <name type="scientific">Hyphomicrobium nitrativorans NL23</name>
    <dbReference type="NCBI Taxonomy" id="1029756"/>
    <lineage>
        <taxon>Bacteria</taxon>
        <taxon>Pseudomonadati</taxon>
        <taxon>Pseudomonadota</taxon>
        <taxon>Alphaproteobacteria</taxon>
        <taxon>Hyphomicrobiales</taxon>
        <taxon>Hyphomicrobiaceae</taxon>
        <taxon>Hyphomicrobium</taxon>
    </lineage>
</organism>
<dbReference type="InterPro" id="IPR006597">
    <property type="entry name" value="Sel1-like"/>
</dbReference>
<keyword evidence="4" id="KW-1185">Reference proteome</keyword>
<dbReference type="EMBL" id="CP006912">
    <property type="protein sequence ID" value="AHB49780.1"/>
    <property type="molecule type" value="Genomic_DNA"/>
</dbReference>
<dbReference type="PANTHER" id="PTHR11102">
    <property type="entry name" value="SEL-1-LIKE PROTEIN"/>
    <property type="match status" value="1"/>
</dbReference>
<accession>V5SIA7</accession>
<dbReference type="PATRIC" id="fig|1029756.8.peg.27"/>
<dbReference type="AlphaFoldDB" id="V5SIA7"/>
<dbReference type="Pfam" id="PF08238">
    <property type="entry name" value="Sel1"/>
    <property type="match status" value="4"/>
</dbReference>
<dbReference type="STRING" id="1029756.W911_00120"/>
<dbReference type="HOGENOM" id="CLU_321010_0_0_5"/>
<dbReference type="InterPro" id="IPR011990">
    <property type="entry name" value="TPR-like_helical_dom_sf"/>
</dbReference>
<evidence type="ECO:0000256" key="1">
    <source>
        <dbReference type="SAM" id="Coils"/>
    </source>
</evidence>
<proteinExistence type="predicted"/>
<dbReference type="OrthoDB" id="5295703at2"/>
<dbReference type="KEGG" id="hni:W911_00120"/>
<evidence type="ECO:0000313" key="3">
    <source>
        <dbReference type="EMBL" id="AHB49780.1"/>
    </source>
</evidence>
<feature type="coiled-coil region" evidence="1">
    <location>
        <begin position="163"/>
        <end position="200"/>
    </location>
</feature>
<dbReference type="Proteomes" id="UP000018542">
    <property type="component" value="Chromosome"/>
</dbReference>
<protein>
    <submittedName>
        <fullName evidence="3">Uncharacterized protein</fullName>
    </submittedName>
</protein>
<dbReference type="RefSeq" id="WP_023785478.1">
    <property type="nucleotide sequence ID" value="NC_022997.1"/>
</dbReference>
<dbReference type="SMART" id="SM00671">
    <property type="entry name" value="SEL1"/>
    <property type="match status" value="4"/>
</dbReference>
<reference evidence="3 4" key="1">
    <citation type="journal article" date="2014" name="Genome Announc.">
        <title>Complete Genome Sequence of Hyphomicrobium nitrativorans Strain NL23, a Denitrifying Bacterium Isolated from Biofilm of a Methanol-Fed Denitrification System Treating Seawater at the Montreal Biodome.</title>
        <authorList>
            <person name="Martineau C."/>
            <person name="Villeneuve C."/>
            <person name="Mauffrey F."/>
            <person name="Villemur R."/>
        </authorList>
    </citation>
    <scope>NUCLEOTIDE SEQUENCE [LARGE SCALE GENOMIC DNA]</scope>
    <source>
        <strain evidence="3">NL23</strain>
    </source>
</reference>
<feature type="compositionally biased region" description="Low complexity" evidence="2">
    <location>
        <begin position="90"/>
        <end position="106"/>
    </location>
</feature>
<dbReference type="Gene3D" id="1.25.40.10">
    <property type="entry name" value="Tetratricopeptide repeat domain"/>
    <property type="match status" value="1"/>
</dbReference>
<feature type="region of interest" description="Disordered" evidence="2">
    <location>
        <begin position="67"/>
        <end position="112"/>
    </location>
</feature>